<dbReference type="NCBIfam" id="NF003962">
    <property type="entry name" value="PRK05454.2-5"/>
    <property type="match status" value="1"/>
</dbReference>
<dbReference type="InterPro" id="IPR029044">
    <property type="entry name" value="Nucleotide-diphossugar_trans"/>
</dbReference>
<comment type="caution">
    <text evidence="14">The sequence shown here is derived from an EMBL/GenBank/DDBJ whole genome shotgun (WGS) entry which is preliminary data.</text>
</comment>
<feature type="transmembrane region" description="Helical" evidence="12">
    <location>
        <begin position="401"/>
        <end position="426"/>
    </location>
</feature>
<dbReference type="OrthoDB" id="9775281at2"/>
<dbReference type="PANTHER" id="PTHR43867">
    <property type="entry name" value="CELLULOSE SYNTHASE CATALYTIC SUBUNIT A [UDP-FORMING]"/>
    <property type="match status" value="1"/>
</dbReference>
<comment type="subcellular location">
    <subcellularLocation>
        <location evidence="1">Cell inner membrane</location>
        <topology evidence="1">Multi-pass membrane protein</topology>
    </subcellularLocation>
</comment>
<evidence type="ECO:0000256" key="1">
    <source>
        <dbReference type="ARBA" id="ARBA00004429"/>
    </source>
</evidence>
<dbReference type="SUPFAM" id="SSF53448">
    <property type="entry name" value="Nucleotide-diphospho-sugar transferases"/>
    <property type="match status" value="1"/>
</dbReference>
<name>A0A397PAM8_9HYPH</name>
<evidence type="ECO:0000313" key="14">
    <source>
        <dbReference type="EMBL" id="RIA45443.1"/>
    </source>
</evidence>
<dbReference type="PANTHER" id="PTHR43867:SF5">
    <property type="entry name" value="GLUCANS BIOSYNTHESIS GLUCOSYLTRANSFERASE H"/>
    <property type="match status" value="1"/>
</dbReference>
<evidence type="ECO:0000256" key="12">
    <source>
        <dbReference type="SAM" id="Phobius"/>
    </source>
</evidence>
<evidence type="ECO:0000256" key="3">
    <source>
        <dbReference type="ARBA" id="ARBA00009337"/>
    </source>
</evidence>
<proteinExistence type="inferred from homology"/>
<feature type="transmembrane region" description="Helical" evidence="12">
    <location>
        <begin position="462"/>
        <end position="487"/>
    </location>
</feature>
<dbReference type="Pfam" id="PF13632">
    <property type="entry name" value="Glyco_trans_2_3"/>
    <property type="match status" value="1"/>
</dbReference>
<gene>
    <name evidence="14" type="ORF">BXY53_2730</name>
</gene>
<evidence type="ECO:0000256" key="6">
    <source>
        <dbReference type="ARBA" id="ARBA00022519"/>
    </source>
</evidence>
<protein>
    <recommendedName>
        <fullName evidence="4">Glucans biosynthesis glucosyltransferase H</fullName>
    </recommendedName>
</protein>
<keyword evidence="11 12" id="KW-0472">Membrane</keyword>
<dbReference type="GO" id="GO:0016758">
    <property type="term" value="F:hexosyltransferase activity"/>
    <property type="evidence" value="ECO:0007669"/>
    <property type="project" value="TreeGrafter"/>
</dbReference>
<keyword evidence="15" id="KW-1185">Reference proteome</keyword>
<evidence type="ECO:0000256" key="2">
    <source>
        <dbReference type="ARBA" id="ARBA00005001"/>
    </source>
</evidence>
<dbReference type="EMBL" id="QXDF01000005">
    <property type="protein sequence ID" value="RIA45443.1"/>
    <property type="molecule type" value="Genomic_DNA"/>
</dbReference>
<feature type="transmembrane region" description="Helical" evidence="12">
    <location>
        <begin position="47"/>
        <end position="68"/>
    </location>
</feature>
<dbReference type="NCBIfam" id="NF003958">
    <property type="entry name" value="PRK05454.2-1"/>
    <property type="match status" value="1"/>
</dbReference>
<dbReference type="Gene3D" id="3.90.550.10">
    <property type="entry name" value="Spore Coat Polysaccharide Biosynthesis Protein SpsA, Chain A"/>
    <property type="match status" value="1"/>
</dbReference>
<feature type="transmembrane region" description="Helical" evidence="12">
    <location>
        <begin position="556"/>
        <end position="574"/>
    </location>
</feature>
<keyword evidence="5" id="KW-1003">Cell membrane</keyword>
<evidence type="ECO:0000256" key="5">
    <source>
        <dbReference type="ARBA" id="ARBA00022475"/>
    </source>
</evidence>
<evidence type="ECO:0000256" key="8">
    <source>
        <dbReference type="ARBA" id="ARBA00022679"/>
    </source>
</evidence>
<dbReference type="InterPro" id="IPR050321">
    <property type="entry name" value="Glycosyltr_2/OpgH_subfam"/>
</dbReference>
<evidence type="ECO:0000256" key="10">
    <source>
        <dbReference type="ARBA" id="ARBA00022989"/>
    </source>
</evidence>
<dbReference type="RefSeq" id="WP_119062533.1">
    <property type="nucleotide sequence ID" value="NZ_QXDF01000005.1"/>
</dbReference>
<feature type="transmembrane region" description="Helical" evidence="12">
    <location>
        <begin position="84"/>
        <end position="109"/>
    </location>
</feature>
<keyword evidence="7" id="KW-0328">Glycosyltransferase</keyword>
<evidence type="ECO:0000259" key="13">
    <source>
        <dbReference type="Pfam" id="PF13632"/>
    </source>
</evidence>
<dbReference type="InterPro" id="IPR001173">
    <property type="entry name" value="Glyco_trans_2-like"/>
</dbReference>
<dbReference type="Proteomes" id="UP000266273">
    <property type="component" value="Unassembled WGS sequence"/>
</dbReference>
<keyword evidence="6" id="KW-0997">Cell inner membrane</keyword>
<evidence type="ECO:0000256" key="7">
    <source>
        <dbReference type="ARBA" id="ARBA00022676"/>
    </source>
</evidence>
<keyword evidence="10 12" id="KW-1133">Transmembrane helix</keyword>
<evidence type="ECO:0000256" key="4">
    <source>
        <dbReference type="ARBA" id="ARBA00020585"/>
    </source>
</evidence>
<comment type="similarity">
    <text evidence="3">Belongs to the glycosyltransferase 2 family. OpgH subfamily.</text>
</comment>
<keyword evidence="9 12" id="KW-0812">Transmembrane</keyword>
<evidence type="ECO:0000256" key="11">
    <source>
        <dbReference type="ARBA" id="ARBA00023136"/>
    </source>
</evidence>
<feature type="domain" description="Glycosyltransferase 2-like" evidence="13">
    <location>
        <begin position="230"/>
        <end position="419"/>
    </location>
</feature>
<dbReference type="GO" id="GO:0005886">
    <property type="term" value="C:plasma membrane"/>
    <property type="evidence" value="ECO:0007669"/>
    <property type="project" value="UniProtKB-SubCell"/>
</dbReference>
<evidence type="ECO:0000313" key="15">
    <source>
        <dbReference type="Proteomes" id="UP000266273"/>
    </source>
</evidence>
<sequence>MPESNLIALPPERVAEMPEQSLRVFDPPDAVQDRLRRMRPEPAGVQAARFLFALGVFGTVGFGVWLLADRLSWNGITVFEAVLVLVYAVLLLWLAGNFWLCVAGAFAMAKRRLAGPESSSGPLVQSAPARTAVLIPLYNENPRDVFARISAMIRSVDEAGGAGVFDFFVLSDSTDPRRYLEEEWRWFDTCRQLGVHDSLFYRRRDTNAGRKAGNIAEFCRRWGNGYDYMVVLDADSLMSGDALLECVGRMNANPSLGLLQTWPRPIGGTTVFARAQQFAAAVAGPLMVHGMAALGGRASNYWGHNAIIRCHAFIESCGLPRLPGRPPLGGEILSHDFVEAALLVRNGWAVRLDPDIAGSYEQAPPNLVESLRRDRRWCQGNLQHLRVLLARGLHPVSRINLLVGILSFLVAPVWLVFVAVGIAVALGGGVSERVADVSAQTRVGPDSTGAGQFSPLTLDADVLTLIGLTAILLLGPKLMGLFAALFAKATKRAQGGTLRTTGGCLLETALFALIAPAVMLAHSRFVVEVLLGRSVAWTAPERDAAHVTWAEATRPLRWVLLAAIIVAALGTLLATAASLWLTPILLSAVLAIPFAVLTGRRDVDLALRRLGLLSIPEEKHPAQVQRDYAKRLRTPEAENRETRDPISVLRSLAWLQLHMGLTPLSPITLDAEQSDEARRFAMAHGLQDLTLEDCRVLLAWSEALDELAPKTQAREP</sequence>
<reference evidence="14 15" key="1">
    <citation type="submission" date="2018-08" db="EMBL/GenBank/DDBJ databases">
        <title>Genomic Encyclopedia of Archaeal and Bacterial Type Strains, Phase II (KMG-II): from individual species to whole genera.</title>
        <authorList>
            <person name="Goeker M."/>
        </authorList>
    </citation>
    <scope>NUCLEOTIDE SEQUENCE [LARGE SCALE GENOMIC DNA]</scope>
    <source>
        <strain evidence="14 15">DSM 5002</strain>
    </source>
</reference>
<organism evidence="14 15">
    <name type="scientific">Dichotomicrobium thermohalophilum</name>
    <dbReference type="NCBI Taxonomy" id="933063"/>
    <lineage>
        <taxon>Bacteria</taxon>
        <taxon>Pseudomonadati</taxon>
        <taxon>Pseudomonadota</taxon>
        <taxon>Alphaproteobacteria</taxon>
        <taxon>Hyphomicrobiales</taxon>
        <taxon>Hyphomicrobiaceae</taxon>
        <taxon>Dichotomicrobium</taxon>
    </lineage>
</organism>
<comment type="pathway">
    <text evidence="2">Glycan metabolism; osmoregulated periplasmic glucan (OPG) biosynthesis.</text>
</comment>
<evidence type="ECO:0000256" key="9">
    <source>
        <dbReference type="ARBA" id="ARBA00022692"/>
    </source>
</evidence>
<dbReference type="AlphaFoldDB" id="A0A397PAM8"/>
<keyword evidence="8 14" id="KW-0808">Transferase</keyword>
<accession>A0A397PAM8</accession>